<dbReference type="OrthoDB" id="25078at10239"/>
<evidence type="ECO:0000313" key="1">
    <source>
        <dbReference type="EMBL" id="CAX65018.1"/>
    </source>
</evidence>
<organism evidence="1 2">
    <name type="scientific">Vibrio phage VP585</name>
    <dbReference type="NCBI Taxonomy" id="631719"/>
    <lineage>
        <taxon>Viruses</taxon>
        <taxon>Duplodnaviria</taxon>
        <taxon>Heunggongvirae</taxon>
        <taxon>Uroviricota</taxon>
        <taxon>Caudoviricetes</taxon>
        <taxon>Vhmlvirus</taxon>
        <taxon>Vhmlvirus VP585</taxon>
    </lineage>
</organism>
<reference evidence="1 2" key="1">
    <citation type="journal article" date="2009" name="J. Virol.">
        <title>The linear plasmid prophage Vp58.5 of Vibrio parahaemolyticus is closely related to the integrating phage VHML and constitutes a new incompatibility group of telomere phages.</title>
        <authorList>
            <person name="Zabala B."/>
            <person name="Hammerl J.A."/>
            <person name="Espejo R.T."/>
            <person name="Hertwig S."/>
        </authorList>
    </citation>
    <scope>NUCLEOTIDE SEQUENCE [LARGE SCALE GENOMIC DNA]</scope>
</reference>
<dbReference type="EMBL" id="FN297812">
    <property type="protein sequence ID" value="CAX65018.1"/>
    <property type="molecule type" value="Genomic_DNA"/>
</dbReference>
<dbReference type="Proteomes" id="UP000001840">
    <property type="component" value="Segment"/>
</dbReference>
<dbReference type="GeneID" id="26040304"/>
<accession>D4HTX6</accession>
<dbReference type="KEGG" id="vg:26040304"/>
<evidence type="ECO:0000313" key="2">
    <source>
        <dbReference type="Proteomes" id="UP000001840"/>
    </source>
</evidence>
<dbReference type="RefSeq" id="YP_009167744.1">
    <property type="nucleotide sequence ID" value="NC_027981.1"/>
</dbReference>
<sequence length="91" mass="10592">MKYWSTCMLKKNQTGHRSDKDRAIDIVTRPDTQEGPEKPLRVDIPTSYHKRLAKMKGNAAETLTIKLLVIEALEDLFEKYERGEGHYPMEE</sequence>
<protein>
    <submittedName>
        <fullName evidence="1">Gp37 protein</fullName>
    </submittedName>
</protein>
<keyword evidence="2" id="KW-1185">Reference proteome</keyword>
<name>D4HTX6_9CAUD</name>
<proteinExistence type="predicted"/>